<keyword evidence="2" id="KW-1185">Reference proteome</keyword>
<dbReference type="PANTHER" id="PTHR11232">
    <property type="entry name" value="PHOSPHOTYROSINE INTERACTION DOMAIN-CONTAINING FAMILY MEMBER"/>
    <property type="match status" value="1"/>
</dbReference>
<dbReference type="Pfam" id="PF14719">
    <property type="entry name" value="PID_2"/>
    <property type="match status" value="1"/>
</dbReference>
<accession>A0A6S7HF85</accession>
<dbReference type="InterPro" id="IPR011993">
    <property type="entry name" value="PH-like_dom_sf"/>
</dbReference>
<dbReference type="OrthoDB" id="9999955at2759"/>
<keyword evidence="1" id="KW-0675">Receptor</keyword>
<dbReference type="EMBL" id="CACRXK020004939">
    <property type="protein sequence ID" value="CAB4004575.1"/>
    <property type="molecule type" value="Genomic_DNA"/>
</dbReference>
<reference evidence="1" key="1">
    <citation type="submission" date="2020-04" db="EMBL/GenBank/DDBJ databases">
        <authorList>
            <person name="Alioto T."/>
            <person name="Alioto T."/>
            <person name="Gomez Garrido J."/>
        </authorList>
    </citation>
    <scope>NUCLEOTIDE SEQUENCE</scope>
    <source>
        <strain evidence="1">A484AB</strain>
    </source>
</reference>
<dbReference type="SMART" id="SM00462">
    <property type="entry name" value="PTB"/>
    <property type="match status" value="1"/>
</dbReference>
<dbReference type="PANTHER" id="PTHR11232:SF74">
    <property type="entry name" value="PTB DOMAIN-CONTAINING ADAPTER PROTEIN CED-6-LIKE PROTEIN"/>
    <property type="match status" value="1"/>
</dbReference>
<gene>
    <name evidence="1" type="ORF">PACLA_8A062087</name>
</gene>
<evidence type="ECO:0000313" key="2">
    <source>
        <dbReference type="Proteomes" id="UP001152795"/>
    </source>
</evidence>
<dbReference type="PROSITE" id="PS01179">
    <property type="entry name" value="PID"/>
    <property type="match status" value="1"/>
</dbReference>
<organism evidence="1 2">
    <name type="scientific">Paramuricea clavata</name>
    <name type="common">Red gorgonian</name>
    <name type="synonym">Violescent sea-whip</name>
    <dbReference type="NCBI Taxonomy" id="317549"/>
    <lineage>
        <taxon>Eukaryota</taxon>
        <taxon>Metazoa</taxon>
        <taxon>Cnidaria</taxon>
        <taxon>Anthozoa</taxon>
        <taxon>Octocorallia</taxon>
        <taxon>Malacalcyonacea</taxon>
        <taxon>Plexauridae</taxon>
        <taxon>Paramuricea</taxon>
    </lineage>
</organism>
<protein>
    <submittedName>
        <fullName evidence="1">Low density lipo receptor adapter 1</fullName>
    </submittedName>
</protein>
<dbReference type="AlphaFoldDB" id="A0A6S7HF85"/>
<name>A0A6S7HF85_PARCT</name>
<dbReference type="CDD" id="cd00934">
    <property type="entry name" value="PTB"/>
    <property type="match status" value="1"/>
</dbReference>
<proteinExistence type="predicted"/>
<dbReference type="InterPro" id="IPR051133">
    <property type="entry name" value="Adapter_Engulfment-Domain"/>
</dbReference>
<dbReference type="InterPro" id="IPR006020">
    <property type="entry name" value="PTB/PI_dom"/>
</dbReference>
<dbReference type="Gene3D" id="2.30.29.30">
    <property type="entry name" value="Pleckstrin-homology domain (PH domain)/Phosphotyrosine-binding domain (PTB)"/>
    <property type="match status" value="1"/>
</dbReference>
<evidence type="ECO:0000313" key="1">
    <source>
        <dbReference type="EMBL" id="CAB4004575.1"/>
    </source>
</evidence>
<sequence>MPKGGHVRLTGEECDEKDEAIAGKSYQVRYLGSSVIVSYNGKGKGCTDAAVREIYSRYSTKNTVKSLPKRELFVSANCVSLYAPVEEVVMFRFLTVNITFCNTNDENRNAFAFVVKESTNVFRAHVLHCDSPTQANDICVAMHQAFIVRSALFQAKRVDRAGWANGLLSSQEKLVASAQQNGEQRTGKTNGNGVHDEIDSNNNFGAFACAVVLPCPSDICNESKNNNNVDNPNLTRYQGRFSLATMLLEGGKNRSRSHSLPFQIQNSWAASNGEWGCFQGSEEDDVDDFSSFARERSSSVGLLMAE</sequence>
<comment type="caution">
    <text evidence="1">The sequence shown here is derived from an EMBL/GenBank/DDBJ whole genome shotgun (WGS) entry which is preliminary data.</text>
</comment>
<dbReference type="SUPFAM" id="SSF50729">
    <property type="entry name" value="PH domain-like"/>
    <property type="match status" value="1"/>
</dbReference>
<dbReference type="Proteomes" id="UP001152795">
    <property type="component" value="Unassembled WGS sequence"/>
</dbReference>